<dbReference type="AlphaFoldDB" id="A0A9P7VIX9"/>
<evidence type="ECO:0000313" key="3">
    <source>
        <dbReference type="Proteomes" id="UP000812287"/>
    </source>
</evidence>
<gene>
    <name evidence="2" type="ORF">BT62DRAFT_907143</name>
</gene>
<protein>
    <submittedName>
        <fullName evidence="2">Uncharacterized protein</fullName>
    </submittedName>
</protein>
<proteinExistence type="predicted"/>
<comment type="caution">
    <text evidence="2">The sequence shown here is derived from an EMBL/GenBank/DDBJ whole genome shotgun (WGS) entry which is preliminary data.</text>
</comment>
<feature type="transmembrane region" description="Helical" evidence="1">
    <location>
        <begin position="20"/>
        <end position="40"/>
    </location>
</feature>
<sequence>MKPNRHLVRPVSAPLSSTRLSRLIYLLVFLSAVLTAYYSYRIVRWKMEVGGWWDVSTGQRPHAVKAEHGRVEDVEDRINALAEALSMPSKDLARAIARAVREYVPPASLSVLKEKETGSPIVDELLKEPLGKSPS</sequence>
<dbReference type="OrthoDB" id="3199651at2759"/>
<reference evidence="2" key="1">
    <citation type="submission" date="2020-11" db="EMBL/GenBank/DDBJ databases">
        <title>Adaptations for nitrogen fixation in a non-lichenized fungal sporocarp promotes dispersal by wood-feeding termites.</title>
        <authorList>
            <consortium name="DOE Joint Genome Institute"/>
            <person name="Koch R.A."/>
            <person name="Yoon G."/>
            <person name="Arayal U."/>
            <person name="Lail K."/>
            <person name="Amirebrahimi M."/>
            <person name="Labutti K."/>
            <person name="Lipzen A."/>
            <person name="Riley R."/>
            <person name="Barry K."/>
            <person name="Henrissat B."/>
            <person name="Grigoriev I.V."/>
            <person name="Herr J.R."/>
            <person name="Aime M.C."/>
        </authorList>
    </citation>
    <scope>NUCLEOTIDE SEQUENCE</scope>
    <source>
        <strain evidence="2">MCA 3950</strain>
    </source>
</reference>
<organism evidence="2 3">
    <name type="scientific">Guyanagaster necrorhizus</name>
    <dbReference type="NCBI Taxonomy" id="856835"/>
    <lineage>
        <taxon>Eukaryota</taxon>
        <taxon>Fungi</taxon>
        <taxon>Dikarya</taxon>
        <taxon>Basidiomycota</taxon>
        <taxon>Agaricomycotina</taxon>
        <taxon>Agaricomycetes</taxon>
        <taxon>Agaricomycetidae</taxon>
        <taxon>Agaricales</taxon>
        <taxon>Marasmiineae</taxon>
        <taxon>Physalacriaceae</taxon>
        <taxon>Guyanagaster</taxon>
    </lineage>
</organism>
<keyword evidence="1" id="KW-0472">Membrane</keyword>
<evidence type="ECO:0000313" key="2">
    <source>
        <dbReference type="EMBL" id="KAG7441946.1"/>
    </source>
</evidence>
<accession>A0A9P7VIX9</accession>
<dbReference type="EMBL" id="MU250555">
    <property type="protein sequence ID" value="KAG7441946.1"/>
    <property type="molecule type" value="Genomic_DNA"/>
</dbReference>
<keyword evidence="1" id="KW-1133">Transmembrane helix</keyword>
<dbReference type="Proteomes" id="UP000812287">
    <property type="component" value="Unassembled WGS sequence"/>
</dbReference>
<keyword evidence="3" id="KW-1185">Reference proteome</keyword>
<name>A0A9P7VIX9_9AGAR</name>
<dbReference type="RefSeq" id="XP_043035446.1">
    <property type="nucleotide sequence ID" value="XM_043183659.1"/>
</dbReference>
<keyword evidence="1" id="KW-0812">Transmembrane</keyword>
<dbReference type="GeneID" id="66105956"/>
<evidence type="ECO:0000256" key="1">
    <source>
        <dbReference type="SAM" id="Phobius"/>
    </source>
</evidence>